<organism evidence="2">
    <name type="scientific">Anopheles braziliensis</name>
    <dbReference type="NCBI Taxonomy" id="58242"/>
    <lineage>
        <taxon>Eukaryota</taxon>
        <taxon>Metazoa</taxon>
        <taxon>Ecdysozoa</taxon>
        <taxon>Arthropoda</taxon>
        <taxon>Hexapoda</taxon>
        <taxon>Insecta</taxon>
        <taxon>Pterygota</taxon>
        <taxon>Neoptera</taxon>
        <taxon>Endopterygota</taxon>
        <taxon>Diptera</taxon>
        <taxon>Nematocera</taxon>
        <taxon>Culicoidea</taxon>
        <taxon>Culicidae</taxon>
        <taxon>Anophelinae</taxon>
        <taxon>Anopheles</taxon>
    </lineage>
</organism>
<sequence>MLASCFVPSQGFAFFCSFVCLLFFSQSLASSFDPLRMPCSRCFFAMFLITSLLRRSNVAGLLTFALPVYVALPLCLSLSLSFRPCDSLSLATRTSTVAMAHDRSRKG</sequence>
<keyword evidence="1" id="KW-0812">Transmembrane</keyword>
<dbReference type="AlphaFoldDB" id="A0A2M3ZNI6"/>
<proteinExistence type="predicted"/>
<feature type="transmembrane region" description="Helical" evidence="1">
    <location>
        <begin position="60"/>
        <end position="82"/>
    </location>
</feature>
<protein>
    <submittedName>
        <fullName evidence="2">Putative secreted peptide</fullName>
    </submittedName>
</protein>
<accession>A0A2M3ZNI6</accession>
<name>A0A2M3ZNI6_9DIPT</name>
<evidence type="ECO:0000256" key="1">
    <source>
        <dbReference type="SAM" id="Phobius"/>
    </source>
</evidence>
<feature type="transmembrane region" description="Helical" evidence="1">
    <location>
        <begin position="12"/>
        <end position="29"/>
    </location>
</feature>
<keyword evidence="1" id="KW-0472">Membrane</keyword>
<keyword evidence="1" id="KW-1133">Transmembrane helix</keyword>
<reference evidence="2" key="1">
    <citation type="submission" date="2018-01" db="EMBL/GenBank/DDBJ databases">
        <title>An insight into the sialome of Amazonian anophelines.</title>
        <authorList>
            <person name="Ribeiro J.M."/>
            <person name="Scarpassa V."/>
            <person name="Calvo E."/>
        </authorList>
    </citation>
    <scope>NUCLEOTIDE SEQUENCE</scope>
    <source>
        <tissue evidence="2">Salivary glands</tissue>
    </source>
</reference>
<dbReference type="EMBL" id="GGFM01009373">
    <property type="protein sequence ID" value="MBW30124.1"/>
    <property type="molecule type" value="Transcribed_RNA"/>
</dbReference>
<evidence type="ECO:0000313" key="2">
    <source>
        <dbReference type="EMBL" id="MBW30124.1"/>
    </source>
</evidence>